<proteinExistence type="inferred from homology"/>
<protein>
    <recommendedName>
        <fullName evidence="4">L-ornithine N(5)-monooxygenase [NAD(P)H]</fullName>
        <ecNumber evidence="4">1.14.13.196</ecNumber>
    </recommendedName>
</protein>
<dbReference type="Pfam" id="PF13450">
    <property type="entry name" value="NAD_binding_8"/>
    <property type="match status" value="1"/>
</dbReference>
<keyword evidence="8" id="KW-0560">Oxidoreductase</keyword>
<dbReference type="InterPro" id="IPR025700">
    <property type="entry name" value="Lys/Orn_oxygenase"/>
</dbReference>
<evidence type="ECO:0000313" key="11">
    <source>
        <dbReference type="EMBL" id="KAJ4370370.1"/>
    </source>
</evidence>
<keyword evidence="5" id="KW-0285">Flavoprotein</keyword>
<evidence type="ECO:0000256" key="5">
    <source>
        <dbReference type="ARBA" id="ARBA00022630"/>
    </source>
</evidence>
<comment type="caution">
    <text evidence="11">The sequence shown here is derived from an EMBL/GenBank/DDBJ whole genome shotgun (WGS) entry which is preliminary data.</text>
</comment>
<evidence type="ECO:0000256" key="4">
    <source>
        <dbReference type="ARBA" id="ARBA00012881"/>
    </source>
</evidence>
<dbReference type="EMBL" id="JAPEUY010000008">
    <property type="protein sequence ID" value="KAJ4370370.1"/>
    <property type="molecule type" value="Genomic_DNA"/>
</dbReference>
<reference evidence="11" key="1">
    <citation type="submission" date="2022-10" db="EMBL/GenBank/DDBJ databases">
        <title>Tapping the CABI collections for fungal endophytes: first genome assemblies for Collariella, Neodidymelliopsis, Ascochyta clinopodiicola, Didymella pomorum, Didymosphaeria variabile, Neocosmospora piperis and Neocucurbitaria cava.</title>
        <authorList>
            <person name="Hill R."/>
        </authorList>
    </citation>
    <scope>NUCLEOTIDE SEQUENCE</scope>
    <source>
        <strain evidence="11">IMI 356814</strain>
    </source>
</reference>
<organism evidence="11 12">
    <name type="scientific">Neocucurbitaria cava</name>
    <dbReference type="NCBI Taxonomy" id="798079"/>
    <lineage>
        <taxon>Eukaryota</taxon>
        <taxon>Fungi</taxon>
        <taxon>Dikarya</taxon>
        <taxon>Ascomycota</taxon>
        <taxon>Pezizomycotina</taxon>
        <taxon>Dothideomycetes</taxon>
        <taxon>Pleosporomycetidae</taxon>
        <taxon>Pleosporales</taxon>
        <taxon>Pleosporineae</taxon>
        <taxon>Cucurbitariaceae</taxon>
        <taxon>Neocucurbitaria</taxon>
    </lineage>
</organism>
<evidence type="ECO:0000256" key="6">
    <source>
        <dbReference type="ARBA" id="ARBA00022827"/>
    </source>
</evidence>
<evidence type="ECO:0000256" key="2">
    <source>
        <dbReference type="ARBA" id="ARBA00004924"/>
    </source>
</evidence>
<evidence type="ECO:0000256" key="9">
    <source>
        <dbReference type="ARBA" id="ARBA00047598"/>
    </source>
</evidence>
<dbReference type="InterPro" id="IPR050346">
    <property type="entry name" value="FMO-like"/>
</dbReference>
<dbReference type="OrthoDB" id="2915840at2759"/>
<comment type="pathway">
    <text evidence="2">Siderophore biosynthesis.</text>
</comment>
<name>A0A9W8Y8K4_9PLEO</name>
<evidence type="ECO:0000256" key="8">
    <source>
        <dbReference type="ARBA" id="ARBA00023002"/>
    </source>
</evidence>
<keyword evidence="7" id="KW-0521">NADP</keyword>
<dbReference type="Proteomes" id="UP001140560">
    <property type="component" value="Unassembled WGS sequence"/>
</dbReference>
<dbReference type="SUPFAM" id="SSF51905">
    <property type="entry name" value="FAD/NAD(P)-binding domain"/>
    <property type="match status" value="2"/>
</dbReference>
<dbReference type="Pfam" id="PF13434">
    <property type="entry name" value="Lys_Orn_oxgnase"/>
    <property type="match status" value="1"/>
</dbReference>
<dbReference type="AlphaFoldDB" id="A0A9W8Y8K4"/>
<evidence type="ECO:0000256" key="3">
    <source>
        <dbReference type="ARBA" id="ARBA00007588"/>
    </source>
</evidence>
<dbReference type="PANTHER" id="PTHR23023">
    <property type="entry name" value="DIMETHYLANILINE MONOOXYGENASE"/>
    <property type="match status" value="1"/>
</dbReference>
<evidence type="ECO:0000256" key="1">
    <source>
        <dbReference type="ARBA" id="ARBA00001974"/>
    </source>
</evidence>
<evidence type="ECO:0000256" key="10">
    <source>
        <dbReference type="ARBA" id="ARBA00049248"/>
    </source>
</evidence>
<comment type="similarity">
    <text evidence="3">Belongs to the lysine N(6)-hydroxylase/L-ornithine N(5)-oxygenase family.</text>
</comment>
<sequence length="601" mass="68489">MSPQQEDHDAVVIGAGFAGLISAHRYLDLHPKASVVILDRNVHVGGVWSKDRIYPGFYSQFVLGISEYSDLKMRKPPREECIGECFRAKWMSDYLQEFAKKMIHDGKSLQDRLRRAEIVNVTRDQSDERRQWRISCRDLTGHEYDRTLTARDGEVHVGVSGRVSTKIYIAQKLIVATGEFSQPNIPHFRDHTKFGAPVIHSTNFGETEFLSRPEIKHVAVLGAGKSSADMLYMTLRSFSPDTQVHWIIREDGTGPGFFAPIDLPSPYQNTIESANTLAMGLIQPSMWHDDGWWVWLLHRTWIGIWLVSSLFGAIDTSAKQRANYHSRGRQAKERGFDKLDYSPGIFWQNSPGGMLHHKDFWDVVSARVIVHRAHIKSTSHHTLHLSDETSISCDALLLGTGWTTSLTFFSDELKAELGLPHDPTFCSSEQKAEWTTLETEADKNVLQRFPILSNPPLHTLKQPRTTPYRLYRGIAPLYDRTRSIVFVNFFLSGNMIMNAEAQAIWATAYLSNSPHLHLPSLEEQKRDVAMQVAWSKRRYLSIGQLGNFAGFDSIMYWDMLLRDAKAEGPWRARGTWGVRRPGDLGKAWRVVMERARKRSGI</sequence>
<dbReference type="EC" id="1.14.13.196" evidence="4"/>
<keyword evidence="12" id="KW-1185">Reference proteome</keyword>
<dbReference type="GO" id="GO:0016491">
    <property type="term" value="F:oxidoreductase activity"/>
    <property type="evidence" value="ECO:0007669"/>
    <property type="project" value="UniProtKB-KW"/>
</dbReference>
<dbReference type="InterPro" id="IPR036188">
    <property type="entry name" value="FAD/NAD-bd_sf"/>
</dbReference>
<dbReference type="Gene3D" id="3.50.50.60">
    <property type="entry name" value="FAD/NAD(P)-binding domain"/>
    <property type="match status" value="1"/>
</dbReference>
<comment type="catalytic activity">
    <reaction evidence="9">
        <text>L-ornithine + NADPH + O2 = N(5)-hydroxy-L-ornithine + NADP(+) + H2O</text>
        <dbReference type="Rhea" id="RHEA:41508"/>
        <dbReference type="ChEBI" id="CHEBI:15377"/>
        <dbReference type="ChEBI" id="CHEBI:15379"/>
        <dbReference type="ChEBI" id="CHEBI:46911"/>
        <dbReference type="ChEBI" id="CHEBI:57783"/>
        <dbReference type="ChEBI" id="CHEBI:58349"/>
        <dbReference type="ChEBI" id="CHEBI:78275"/>
        <dbReference type="EC" id="1.14.13.196"/>
    </reaction>
</comment>
<comment type="cofactor">
    <cofactor evidence="1">
        <name>FAD</name>
        <dbReference type="ChEBI" id="CHEBI:57692"/>
    </cofactor>
</comment>
<gene>
    <name evidence="11" type="ORF">N0V83_004888</name>
</gene>
<evidence type="ECO:0000313" key="12">
    <source>
        <dbReference type="Proteomes" id="UP001140560"/>
    </source>
</evidence>
<accession>A0A9W8Y8K4</accession>
<comment type="catalytic activity">
    <reaction evidence="10">
        <text>L-ornithine + NADH + O2 = N(5)-hydroxy-L-ornithine + NAD(+) + H2O</text>
        <dbReference type="Rhea" id="RHEA:41512"/>
        <dbReference type="ChEBI" id="CHEBI:15377"/>
        <dbReference type="ChEBI" id="CHEBI:15379"/>
        <dbReference type="ChEBI" id="CHEBI:46911"/>
        <dbReference type="ChEBI" id="CHEBI:57540"/>
        <dbReference type="ChEBI" id="CHEBI:57945"/>
        <dbReference type="ChEBI" id="CHEBI:78275"/>
        <dbReference type="EC" id="1.14.13.196"/>
    </reaction>
</comment>
<evidence type="ECO:0000256" key="7">
    <source>
        <dbReference type="ARBA" id="ARBA00022857"/>
    </source>
</evidence>
<keyword evidence="6" id="KW-0274">FAD</keyword>